<name>A0A9E2S5Z1_9BACT</name>
<keyword evidence="1" id="KW-0812">Transmembrane</keyword>
<dbReference type="InterPro" id="IPR012373">
    <property type="entry name" value="Ferrdict_sens_TM"/>
</dbReference>
<organism evidence="4 5">
    <name type="scientific">Pinibacter aurantiacus</name>
    <dbReference type="NCBI Taxonomy" id="2851599"/>
    <lineage>
        <taxon>Bacteria</taxon>
        <taxon>Pseudomonadati</taxon>
        <taxon>Bacteroidota</taxon>
        <taxon>Chitinophagia</taxon>
        <taxon>Chitinophagales</taxon>
        <taxon>Chitinophagaceae</taxon>
        <taxon>Pinibacter</taxon>
    </lineage>
</organism>
<sequence>MQNERLAVLITRYLSKEASKQEQDELFDLLGKDPEQQYFFELLNNFWSATKSSIVKYDEDDEHFNHILALADETENPGLEAPPESAPKKIFHIGRKKIYAWSVAAAVLAAVVIIGYNIYTPPKPIQAEIAQTAPHKNEVKAKSGAKSRLTLPDGTKVWLNAESRITYNNNFNTKTREVELEGEAFFDVVKNPGSPFIVHTTGIDIKVLGTAFNVKSYPHEQTIEATLVRGLIEVVKANEPMGPKVILQPHEKLVFTKSIDSLQKIATTKAPQQEMMITSVSANAPDSVMKETSWVYNKLYFDGDTFAELAAKMERWFNVRITFKSEKVAAYRFKGVFKNETIEQALKALQLTADFKYNFDGSEVVIY</sequence>
<reference evidence="4" key="1">
    <citation type="submission" date="2021-06" db="EMBL/GenBank/DDBJ databases">
        <authorList>
            <person name="Huq M.A."/>
        </authorList>
    </citation>
    <scope>NUCLEOTIDE SEQUENCE</scope>
    <source>
        <strain evidence="4">MAH-26</strain>
    </source>
</reference>
<dbReference type="FunFam" id="2.60.120.1440:FF:000001">
    <property type="entry name" value="Putative anti-sigma factor"/>
    <property type="match status" value="1"/>
</dbReference>
<keyword evidence="5" id="KW-1185">Reference proteome</keyword>
<evidence type="ECO:0000313" key="4">
    <source>
        <dbReference type="EMBL" id="MBV4357263.1"/>
    </source>
</evidence>
<dbReference type="EMBL" id="JAHSPG010000004">
    <property type="protein sequence ID" value="MBV4357263.1"/>
    <property type="molecule type" value="Genomic_DNA"/>
</dbReference>
<dbReference type="Proteomes" id="UP000812270">
    <property type="component" value="Unassembled WGS sequence"/>
</dbReference>
<dbReference type="InterPro" id="IPR006860">
    <property type="entry name" value="FecR"/>
</dbReference>
<feature type="domain" description="Protein FecR C-terminal" evidence="3">
    <location>
        <begin position="298"/>
        <end position="366"/>
    </location>
</feature>
<accession>A0A9E2S5Z1</accession>
<evidence type="ECO:0000259" key="3">
    <source>
        <dbReference type="Pfam" id="PF16344"/>
    </source>
</evidence>
<evidence type="ECO:0000313" key="5">
    <source>
        <dbReference type="Proteomes" id="UP000812270"/>
    </source>
</evidence>
<dbReference type="Pfam" id="PF04773">
    <property type="entry name" value="FecR"/>
    <property type="match status" value="1"/>
</dbReference>
<dbReference type="PANTHER" id="PTHR30273:SF2">
    <property type="entry name" value="PROTEIN FECR"/>
    <property type="match status" value="1"/>
</dbReference>
<keyword evidence="1" id="KW-1133">Transmembrane helix</keyword>
<dbReference type="RefSeq" id="WP_217790908.1">
    <property type="nucleotide sequence ID" value="NZ_JAHSPG010000004.1"/>
</dbReference>
<keyword evidence="1" id="KW-0472">Membrane</keyword>
<feature type="domain" description="FecR protein" evidence="2">
    <location>
        <begin position="139"/>
        <end position="232"/>
    </location>
</feature>
<dbReference type="PIRSF" id="PIRSF018266">
    <property type="entry name" value="FecR"/>
    <property type="match status" value="1"/>
</dbReference>
<comment type="caution">
    <text evidence="4">The sequence shown here is derived from an EMBL/GenBank/DDBJ whole genome shotgun (WGS) entry which is preliminary data.</text>
</comment>
<dbReference type="InterPro" id="IPR032508">
    <property type="entry name" value="FecR_C"/>
</dbReference>
<protein>
    <submittedName>
        <fullName evidence="4">FecR family protein</fullName>
    </submittedName>
</protein>
<dbReference type="AlphaFoldDB" id="A0A9E2S5Z1"/>
<feature type="transmembrane region" description="Helical" evidence="1">
    <location>
        <begin position="98"/>
        <end position="119"/>
    </location>
</feature>
<evidence type="ECO:0000259" key="2">
    <source>
        <dbReference type="Pfam" id="PF04773"/>
    </source>
</evidence>
<dbReference type="PANTHER" id="PTHR30273">
    <property type="entry name" value="PERIPLASMIC SIGNAL SENSOR AND SIGMA FACTOR ACTIVATOR FECR-RELATED"/>
    <property type="match status" value="1"/>
</dbReference>
<dbReference type="GO" id="GO:0016989">
    <property type="term" value="F:sigma factor antagonist activity"/>
    <property type="evidence" value="ECO:0007669"/>
    <property type="project" value="TreeGrafter"/>
</dbReference>
<dbReference type="Pfam" id="PF16344">
    <property type="entry name" value="FecR_C"/>
    <property type="match status" value="1"/>
</dbReference>
<proteinExistence type="predicted"/>
<evidence type="ECO:0000256" key="1">
    <source>
        <dbReference type="SAM" id="Phobius"/>
    </source>
</evidence>
<gene>
    <name evidence="4" type="ORF">KTO63_08910</name>
</gene>